<evidence type="ECO:0000313" key="1">
    <source>
        <dbReference type="EMBL" id="QJA72274.1"/>
    </source>
</evidence>
<organism evidence="1">
    <name type="scientific">viral metagenome</name>
    <dbReference type="NCBI Taxonomy" id="1070528"/>
    <lineage>
        <taxon>unclassified sequences</taxon>
        <taxon>metagenomes</taxon>
        <taxon>organismal metagenomes</taxon>
    </lineage>
</organism>
<dbReference type="EMBL" id="MT141938">
    <property type="protein sequence ID" value="QJA72274.1"/>
    <property type="molecule type" value="Genomic_DNA"/>
</dbReference>
<protein>
    <recommendedName>
        <fullName evidence="2">Outer membrane protein beta-barrel domain-containing protein</fullName>
    </recommendedName>
</protein>
<proteinExistence type="predicted"/>
<name>A0A6M3JQA0_9ZZZZ</name>
<sequence length="167" mass="18481">MKKVMMLIVLMLSATAWAGNLNVWLYGVENIIVDSDSQEALGLRVGLTVGEEKNLEIGIASEFYVGDNGTDLPQVWSAYGLYYLPNDITVPQPIPLDWLPTELTARPYLGAQVGMDFDADGVISGPLAGVIIQKVFFAEYRYANYSGQLGNTLDDEHKLLFGLKWNF</sequence>
<dbReference type="AlphaFoldDB" id="A0A6M3JQA0"/>
<gene>
    <name evidence="1" type="ORF">MM415A02816_0002</name>
</gene>
<accession>A0A6M3JQA0</accession>
<evidence type="ECO:0008006" key="2">
    <source>
        <dbReference type="Google" id="ProtNLM"/>
    </source>
</evidence>
<reference evidence="1" key="1">
    <citation type="submission" date="2020-03" db="EMBL/GenBank/DDBJ databases">
        <title>The deep terrestrial virosphere.</title>
        <authorList>
            <person name="Holmfeldt K."/>
            <person name="Nilsson E."/>
            <person name="Simone D."/>
            <person name="Lopez-Fernandez M."/>
            <person name="Wu X."/>
            <person name="de Brujin I."/>
            <person name="Lundin D."/>
            <person name="Andersson A."/>
            <person name="Bertilsson S."/>
            <person name="Dopson M."/>
        </authorList>
    </citation>
    <scope>NUCLEOTIDE SEQUENCE</scope>
    <source>
        <strain evidence="1">MM415A02816</strain>
    </source>
</reference>